<evidence type="ECO:0000256" key="1">
    <source>
        <dbReference type="SAM" id="MobiDB-lite"/>
    </source>
</evidence>
<dbReference type="EMBL" id="WNYA01050556">
    <property type="protein sequence ID" value="KAG8536092.1"/>
    <property type="molecule type" value="Genomic_DNA"/>
</dbReference>
<protein>
    <submittedName>
        <fullName evidence="2">Uncharacterized protein</fullName>
    </submittedName>
</protein>
<dbReference type="Proteomes" id="UP000824782">
    <property type="component" value="Unassembled WGS sequence"/>
</dbReference>
<feature type="compositionally biased region" description="Polar residues" evidence="1">
    <location>
        <begin position="1"/>
        <end position="10"/>
    </location>
</feature>
<dbReference type="AlphaFoldDB" id="A0AAV6YG81"/>
<keyword evidence="3" id="KW-1185">Reference proteome</keyword>
<evidence type="ECO:0000313" key="3">
    <source>
        <dbReference type="Proteomes" id="UP000824782"/>
    </source>
</evidence>
<proteinExistence type="predicted"/>
<feature type="region of interest" description="Disordered" evidence="1">
    <location>
        <begin position="1"/>
        <end position="23"/>
    </location>
</feature>
<comment type="caution">
    <text evidence="2">The sequence shown here is derived from an EMBL/GenBank/DDBJ whole genome shotgun (WGS) entry which is preliminary data.</text>
</comment>
<accession>A0AAV6YG81</accession>
<reference evidence="2" key="1">
    <citation type="thesis" date="2020" institute="ProQuest LLC" country="789 East Eisenhower Parkway, Ann Arbor, MI, USA">
        <title>Comparative Genomics and Chromosome Evolution.</title>
        <authorList>
            <person name="Mudd A.B."/>
        </authorList>
    </citation>
    <scope>NUCLEOTIDE SEQUENCE</scope>
    <source>
        <strain evidence="2">237g6f4</strain>
        <tissue evidence="2">Blood</tissue>
    </source>
</reference>
<sequence length="80" mass="8678">MDDSSMSSLGDNGRSPLVSVSSPISGPLYLYTIRLCSSFLPDLYRWTTPPCPPMVITGGPPGFCLFSYLWSFVPVCDPAL</sequence>
<name>A0AAV6YG81_ENGPU</name>
<gene>
    <name evidence="2" type="ORF">GDO81_027130</name>
</gene>
<evidence type="ECO:0000313" key="2">
    <source>
        <dbReference type="EMBL" id="KAG8536092.1"/>
    </source>
</evidence>
<organism evidence="2 3">
    <name type="scientific">Engystomops pustulosus</name>
    <name type="common">Tungara frog</name>
    <name type="synonym">Physalaemus pustulosus</name>
    <dbReference type="NCBI Taxonomy" id="76066"/>
    <lineage>
        <taxon>Eukaryota</taxon>
        <taxon>Metazoa</taxon>
        <taxon>Chordata</taxon>
        <taxon>Craniata</taxon>
        <taxon>Vertebrata</taxon>
        <taxon>Euteleostomi</taxon>
        <taxon>Amphibia</taxon>
        <taxon>Batrachia</taxon>
        <taxon>Anura</taxon>
        <taxon>Neobatrachia</taxon>
        <taxon>Hyloidea</taxon>
        <taxon>Leptodactylidae</taxon>
        <taxon>Leiuperinae</taxon>
        <taxon>Engystomops</taxon>
    </lineage>
</organism>